<feature type="compositionally biased region" description="Basic residues" evidence="1">
    <location>
        <begin position="283"/>
        <end position="308"/>
    </location>
</feature>
<feature type="compositionally biased region" description="Basic and acidic residues" evidence="1">
    <location>
        <begin position="131"/>
        <end position="145"/>
    </location>
</feature>
<protein>
    <submittedName>
        <fullName evidence="2">Uncharacterized protein</fullName>
    </submittedName>
</protein>
<evidence type="ECO:0000256" key="1">
    <source>
        <dbReference type="SAM" id="MobiDB-lite"/>
    </source>
</evidence>
<gene>
    <name evidence="2" type="ORF">Tcan_06016</name>
</gene>
<dbReference type="AlphaFoldDB" id="A0A0B2V0V0"/>
<evidence type="ECO:0000313" key="2">
    <source>
        <dbReference type="EMBL" id="KHN76961.1"/>
    </source>
</evidence>
<feature type="compositionally biased region" description="Basic and acidic residues" evidence="1">
    <location>
        <begin position="175"/>
        <end position="218"/>
    </location>
</feature>
<feature type="region of interest" description="Disordered" evidence="1">
    <location>
        <begin position="22"/>
        <end position="226"/>
    </location>
</feature>
<organism evidence="2 3">
    <name type="scientific">Toxocara canis</name>
    <name type="common">Canine roundworm</name>
    <dbReference type="NCBI Taxonomy" id="6265"/>
    <lineage>
        <taxon>Eukaryota</taxon>
        <taxon>Metazoa</taxon>
        <taxon>Ecdysozoa</taxon>
        <taxon>Nematoda</taxon>
        <taxon>Chromadorea</taxon>
        <taxon>Rhabditida</taxon>
        <taxon>Spirurina</taxon>
        <taxon>Ascaridomorpha</taxon>
        <taxon>Ascaridoidea</taxon>
        <taxon>Toxocaridae</taxon>
        <taxon>Toxocara</taxon>
    </lineage>
</organism>
<proteinExistence type="predicted"/>
<feature type="compositionally biased region" description="Basic and acidic residues" evidence="1">
    <location>
        <begin position="81"/>
        <end position="94"/>
    </location>
</feature>
<dbReference type="InterPro" id="IPR032552">
    <property type="entry name" value="RSB_motif"/>
</dbReference>
<comment type="caution">
    <text evidence="2">The sequence shown here is derived from an EMBL/GenBank/DDBJ whole genome shotgun (WGS) entry which is preliminary data.</text>
</comment>
<feature type="compositionally biased region" description="Basic and acidic residues" evidence="1">
    <location>
        <begin position="29"/>
        <end position="45"/>
    </location>
</feature>
<dbReference type="STRING" id="6265.A0A0B2V0V0"/>
<feature type="compositionally biased region" description="Basic and acidic residues" evidence="1">
    <location>
        <begin position="261"/>
        <end position="273"/>
    </location>
</feature>
<keyword evidence="3" id="KW-1185">Reference proteome</keyword>
<dbReference type="Pfam" id="PF16294">
    <property type="entry name" value="RSB_motif"/>
    <property type="match status" value="1"/>
</dbReference>
<dbReference type="OrthoDB" id="5875268at2759"/>
<feature type="region of interest" description="Disordered" evidence="1">
    <location>
        <begin position="255"/>
        <end position="308"/>
    </location>
</feature>
<sequence>MRRWKGWKDGVADEEENVVMVDVHVSSKSPERVKAVDGMLDESREGSSPSVSDDLVERSSRREKRSVSPSPSDGRTAASEYLDHGDDFKEKTEELDYEEVPQQPSIDSSYENVKSEPAEGSVHVSTKKASRSSEGRLRAAIHESNETAARNATVDGFVRERSVTPARYPVNQAPSEKRRREGRRDPSRDERKHRSSPESRAVRQEPEKSVKTADELFKKTTTQPAIYYVALTDEQVAERSKRKAAEAEMLAAKRAAAALNQRKETKSKEEKTKTTVGPEGVRHARSRSPRAARTTRRSPHSRSPRHRR</sequence>
<dbReference type="Proteomes" id="UP000031036">
    <property type="component" value="Unassembled WGS sequence"/>
</dbReference>
<accession>A0A0B2V0V0</accession>
<name>A0A0B2V0V0_TOXCA</name>
<feature type="compositionally biased region" description="Polar residues" evidence="1">
    <location>
        <begin position="102"/>
        <end position="112"/>
    </location>
</feature>
<dbReference type="EMBL" id="JPKZ01002389">
    <property type="protein sequence ID" value="KHN76961.1"/>
    <property type="molecule type" value="Genomic_DNA"/>
</dbReference>
<evidence type="ECO:0000313" key="3">
    <source>
        <dbReference type="Proteomes" id="UP000031036"/>
    </source>
</evidence>
<reference evidence="2 3" key="1">
    <citation type="submission" date="2014-11" db="EMBL/GenBank/DDBJ databases">
        <title>Genetic blueprint of the zoonotic pathogen Toxocara canis.</title>
        <authorList>
            <person name="Zhu X.-Q."/>
            <person name="Korhonen P.K."/>
            <person name="Cai H."/>
            <person name="Young N.D."/>
            <person name="Nejsum P."/>
            <person name="von Samson-Himmelstjerna G."/>
            <person name="Boag P.R."/>
            <person name="Tan P."/>
            <person name="Li Q."/>
            <person name="Min J."/>
            <person name="Yang Y."/>
            <person name="Wang X."/>
            <person name="Fang X."/>
            <person name="Hall R.S."/>
            <person name="Hofmann A."/>
            <person name="Sternberg P.W."/>
            <person name="Jex A.R."/>
            <person name="Gasser R.B."/>
        </authorList>
    </citation>
    <scope>NUCLEOTIDE SEQUENCE [LARGE SCALE GENOMIC DNA]</scope>
    <source>
        <strain evidence="2">PN_DK_2014</strain>
    </source>
</reference>